<dbReference type="InterPro" id="IPR001715">
    <property type="entry name" value="CH_dom"/>
</dbReference>
<dbReference type="Pfam" id="PF00307">
    <property type="entry name" value="CH"/>
    <property type="match status" value="1"/>
</dbReference>
<dbReference type="Gene3D" id="1.10.506.10">
    <property type="entry name" value="GTPase Activation - p120gap, domain 1"/>
    <property type="match status" value="1"/>
</dbReference>
<evidence type="ECO:0000259" key="1">
    <source>
        <dbReference type="PROSITE" id="PS50021"/>
    </source>
</evidence>
<dbReference type="PROSITE" id="PS50096">
    <property type="entry name" value="IQ"/>
    <property type="match status" value="1"/>
</dbReference>
<dbReference type="InterPro" id="IPR000048">
    <property type="entry name" value="IQ_motif_EF-hand-BS"/>
</dbReference>
<dbReference type="CDD" id="cd12206">
    <property type="entry name" value="RasGAP_IQGAP_related"/>
    <property type="match status" value="1"/>
</dbReference>
<dbReference type="PANTHER" id="PTHR14149:SF14">
    <property type="entry name" value="CALPONIN-HOMOLOGY (CH) DOMAIN-CONTAINING PROTEIN"/>
    <property type="match status" value="1"/>
</dbReference>
<dbReference type="GO" id="GO:0005096">
    <property type="term" value="F:GTPase activator activity"/>
    <property type="evidence" value="ECO:0007669"/>
    <property type="project" value="TreeGrafter"/>
</dbReference>
<dbReference type="Proteomes" id="UP001161438">
    <property type="component" value="Chromosome 6"/>
</dbReference>
<reference evidence="2" key="1">
    <citation type="submission" date="2022-10" db="EMBL/GenBank/DDBJ databases">
        <authorList>
            <person name="Byrne P K."/>
        </authorList>
    </citation>
    <scope>NUCLEOTIDE SEQUENCE</scope>
    <source>
        <strain evidence="2">IFO1815</strain>
    </source>
</reference>
<accession>A0AA35IZC2</accession>
<protein>
    <recommendedName>
        <fullName evidence="1">Calponin-homology (CH) domain-containing protein</fullName>
    </recommendedName>
</protein>
<sequence length="1494" mass="173048">MTAFSGSPSKPSNNNSFLSRYVENLGTDVAPPLKPLSSSKLNSSLNLASPINLKSKMSVKSSQFISPKAESTVSTTKPSFPNKLVGKYTVDLTNYSKIELKYYEFLCRVSEVKIWIEAVTEENLPSEIELCVGDALRNGVFLANLTQRINPDLATTIFPGGNKLQFKHTQNINAFFGLVEHVGVPDSFRFELQDLYNKKNLPQVFETLHILISMINKKWPGKTPPLTNVSGQISFSKEEIAACKRAWPRIKDFKSLGTNINTAPVSTDESKGKRSGLIKDFNKFERPNIPTEDVLVTPKKKIVDAHSYNSFNSCSPQVNEPPKSATADAPIEIKKFTPIEPSLLGSTPSLEYSPIKNKSLSYYSPTISKYLTYDTEFYTRRSRAREEDLNYYQTFKYSPSHYSPMRRERMTEEQFLEKVVQLQNICRGVNIRFNLYIQRRLLNLFEQDVVNFQACLKGYIFRQFSSICLPIRRAAVDVPHIKAVQSRIKGSRIRYRYDKLRFTLSRHTCTIETFQAFCRSKLLKMNVNKKLDDIDISHPSLTKFQSHIRAFHVRKEVKVLNSMLNNEKKSIKKLSAIIRGNAVRSSEEAILTAIHDGHKEVISDLQSQIRGKFTRSSLSSLIYSLRRENCNIIHLSACLRGNVLRHKIMSLFGPEDNIYEVVRDFQALVRGVLVRYTLDLVDDIVEYNNLELFQAFSKGALVRRNLNQKSSFYQRNVRSIIIIQSWIRKSLQKSAYLELLDCPNPSLWAVKKFVHLLNGTSTIEEVQNQLESCQASLDSENMKKERLLKNIRQQLNMNAVLEKYGLLRDKDHELGISDSKIPKSKYPKYEKLFYMLQVDPSYWKLLYSKEPEFVAKNIYMTFGTVNQKMNERERTYFTRFVCEMLQGAINDASSIKSFLDNRFQFWQTIFRDFLRRESPEFFSIVVPVLDYLTDPTVNFESDPYKIYQEIHGFSSPQHCSPVDDASTKKKFIENLRCLWHAIEMVAEIYTRKVHTIPVETRYLCTKIFCYSADKNAEEIDSLRSISSILVNVFVFEYLVNREYYGYKERNIQNNNRKIEILINSLGTVFEMKNFDGYFDPLNQYANEIKPHIKDILYNILVDPEYEQEGDRLIYLDMVSPSPKLELLTEKVSEISNKFEEYLDEFPEADILHDILEKDSDTSPFPKSGRITLELDASVYRFLVSDDKMRKIYDQVKRAFVYMMQIEDVDTNLYDLSISTVLSQDEPNFAKLLKENPKIRDDPMIHKLKPLEYFTLKNVTLKKIHELESTGTFSSSDNKLQNFLNDIANTIKNPNYAIDYVAQEICITKETLTTISEMNHSLDTELSRLKRHIDHTIRDFQKSRDFSPLHKSKFGNFKNAVKKVQGKERSELQGMKFKWNTKQLYERGVLKSIRGEKLAELTVKVFGSSGPKFPDIIFRISTSDGSKFGIQMIDKRKGPDKRYSDDVDSFSFKDLMKTQVEPKIETWKLFHSNVTVNNGQLLHLIVSFFYKRDSF</sequence>
<dbReference type="GO" id="GO:0046580">
    <property type="term" value="P:negative regulation of Ras protein signal transduction"/>
    <property type="evidence" value="ECO:0007669"/>
    <property type="project" value="TreeGrafter"/>
</dbReference>
<evidence type="ECO:0000313" key="2">
    <source>
        <dbReference type="EMBL" id="CAI4038997.1"/>
    </source>
</evidence>
<dbReference type="GO" id="GO:0007010">
    <property type="term" value="P:cytoskeleton organization"/>
    <property type="evidence" value="ECO:0007669"/>
    <property type="project" value="UniProtKB-ARBA"/>
</dbReference>
<feature type="domain" description="Calponin-homology (CH)" evidence="1">
    <location>
        <begin position="106"/>
        <end position="219"/>
    </location>
</feature>
<dbReference type="GeneID" id="80918208"/>
<dbReference type="InterPro" id="IPR036872">
    <property type="entry name" value="CH_dom_sf"/>
</dbReference>
<name>A0AA35IZC2_SACMI</name>
<dbReference type="SMART" id="SM00033">
    <property type="entry name" value="CH"/>
    <property type="match status" value="1"/>
</dbReference>
<dbReference type="PROSITE" id="PS50021">
    <property type="entry name" value="CH"/>
    <property type="match status" value="1"/>
</dbReference>
<evidence type="ECO:0000313" key="3">
    <source>
        <dbReference type="Proteomes" id="UP001161438"/>
    </source>
</evidence>
<dbReference type="CDD" id="cd21206">
    <property type="entry name" value="CH_IQGAP"/>
    <property type="match status" value="1"/>
</dbReference>
<dbReference type="PANTHER" id="PTHR14149">
    <property type="entry name" value="RAS GTPASE-ACTIVATING PROTEIN WITH IQ MOTIF"/>
    <property type="match status" value="1"/>
</dbReference>
<dbReference type="RefSeq" id="XP_056082112.1">
    <property type="nucleotide sequence ID" value="XM_056222418.1"/>
</dbReference>
<dbReference type="SUPFAM" id="SSF47576">
    <property type="entry name" value="Calponin-homology domain, CH-domain"/>
    <property type="match status" value="1"/>
</dbReference>
<dbReference type="Gene3D" id="1.10.418.10">
    <property type="entry name" value="Calponin-like domain"/>
    <property type="match status" value="1"/>
</dbReference>
<organism evidence="2 3">
    <name type="scientific">Saccharomyces mikatae IFO 1815</name>
    <dbReference type="NCBI Taxonomy" id="226126"/>
    <lineage>
        <taxon>Eukaryota</taxon>
        <taxon>Fungi</taxon>
        <taxon>Dikarya</taxon>
        <taxon>Ascomycota</taxon>
        <taxon>Saccharomycotina</taxon>
        <taxon>Saccharomycetes</taxon>
        <taxon>Saccharomycetales</taxon>
        <taxon>Saccharomycetaceae</taxon>
        <taxon>Saccharomyces</taxon>
    </lineage>
</organism>
<dbReference type="SUPFAM" id="SSF48350">
    <property type="entry name" value="GTPase activation domain, GAP"/>
    <property type="match status" value="1"/>
</dbReference>
<dbReference type="InterPro" id="IPR001936">
    <property type="entry name" value="RasGAP_dom"/>
</dbReference>
<dbReference type="EMBL" id="OX365762">
    <property type="protein sequence ID" value="CAI4038997.1"/>
    <property type="molecule type" value="Genomic_DNA"/>
</dbReference>
<dbReference type="SMART" id="SM00015">
    <property type="entry name" value="IQ"/>
    <property type="match status" value="3"/>
</dbReference>
<dbReference type="Pfam" id="PF00612">
    <property type="entry name" value="IQ"/>
    <property type="match status" value="2"/>
</dbReference>
<dbReference type="InterPro" id="IPR008936">
    <property type="entry name" value="Rho_GTPase_activation_prot"/>
</dbReference>
<proteinExistence type="predicted"/>
<dbReference type="InterPro" id="IPR000593">
    <property type="entry name" value="RasGAP_C"/>
</dbReference>
<keyword evidence="3" id="KW-1185">Reference proteome</keyword>
<dbReference type="Pfam" id="PF00616">
    <property type="entry name" value="RasGAP"/>
    <property type="match status" value="1"/>
</dbReference>
<dbReference type="GO" id="GO:0005938">
    <property type="term" value="C:cell cortex"/>
    <property type="evidence" value="ECO:0007669"/>
    <property type="project" value="TreeGrafter"/>
</dbReference>
<gene>
    <name evidence="2" type="primary">SMKI06G3490</name>
    <name evidence="2" type="ORF">SMKI_06G3490</name>
</gene>
<dbReference type="Pfam" id="PF03836">
    <property type="entry name" value="RasGAP_C"/>
    <property type="match status" value="1"/>
</dbReference>